<evidence type="ECO:0000256" key="6">
    <source>
        <dbReference type="ARBA" id="ARBA00022840"/>
    </source>
</evidence>
<dbReference type="EMBL" id="CCEJ010000012">
    <property type="protein sequence ID" value="CDR35080.1"/>
    <property type="molecule type" value="Genomic_DNA"/>
</dbReference>
<gene>
    <name evidence="9" type="primary">lysC</name>
    <name evidence="9" type="ORF">CSEC_2274</name>
</gene>
<evidence type="ECO:0000256" key="5">
    <source>
        <dbReference type="ARBA" id="ARBA00022777"/>
    </source>
</evidence>
<name>A0A090D2Z0_9BACT</name>
<protein>
    <recommendedName>
        <fullName evidence="2">aspartate kinase</fullName>
        <ecNumber evidence="2">2.7.2.4</ecNumber>
    </recommendedName>
</protein>
<evidence type="ECO:0000259" key="8">
    <source>
        <dbReference type="Pfam" id="PF00696"/>
    </source>
</evidence>
<dbReference type="CDD" id="cd04246">
    <property type="entry name" value="AAK_AK-DapG-like"/>
    <property type="match status" value="1"/>
</dbReference>
<organism evidence="9 10">
    <name type="scientific">Candidatus Criblamydia sequanensis CRIB-18</name>
    <dbReference type="NCBI Taxonomy" id="1437425"/>
    <lineage>
        <taxon>Bacteria</taxon>
        <taxon>Pseudomonadati</taxon>
        <taxon>Chlamydiota</taxon>
        <taxon>Chlamydiia</taxon>
        <taxon>Parachlamydiales</taxon>
        <taxon>Candidatus Criblamydiaceae</taxon>
        <taxon>Candidatus Criblamydia</taxon>
    </lineage>
</organism>
<dbReference type="Gene3D" id="3.40.1160.10">
    <property type="entry name" value="Acetylglutamate kinase-like"/>
    <property type="match status" value="1"/>
</dbReference>
<feature type="domain" description="Aspartate/glutamate/uridylate kinase" evidence="8">
    <location>
        <begin position="2"/>
        <end position="232"/>
    </location>
</feature>
<dbReference type="GO" id="GO:0009090">
    <property type="term" value="P:homoserine biosynthetic process"/>
    <property type="evidence" value="ECO:0007669"/>
    <property type="project" value="TreeGrafter"/>
</dbReference>
<evidence type="ECO:0000256" key="2">
    <source>
        <dbReference type="ARBA" id="ARBA00013059"/>
    </source>
</evidence>
<dbReference type="RefSeq" id="WP_053332035.1">
    <property type="nucleotide sequence ID" value="NZ_CCEJ010000012.1"/>
</dbReference>
<evidence type="ECO:0000256" key="3">
    <source>
        <dbReference type="ARBA" id="ARBA00022679"/>
    </source>
</evidence>
<keyword evidence="6" id="KW-0067">ATP-binding</keyword>
<dbReference type="EC" id="2.7.2.4" evidence="2"/>
<keyword evidence="3 9" id="KW-0808">Transferase</keyword>
<evidence type="ECO:0000313" key="9">
    <source>
        <dbReference type="EMBL" id="CDR35080.1"/>
    </source>
</evidence>
<evidence type="ECO:0000256" key="4">
    <source>
        <dbReference type="ARBA" id="ARBA00022741"/>
    </source>
</evidence>
<evidence type="ECO:0000256" key="7">
    <source>
        <dbReference type="ARBA" id="ARBA00047872"/>
    </source>
</evidence>
<comment type="similarity">
    <text evidence="1">Belongs to the aspartokinase family.</text>
</comment>
<dbReference type="Pfam" id="PF00696">
    <property type="entry name" value="AA_kinase"/>
    <property type="match status" value="1"/>
</dbReference>
<evidence type="ECO:0000256" key="1">
    <source>
        <dbReference type="ARBA" id="ARBA00010122"/>
    </source>
</evidence>
<dbReference type="InterPro" id="IPR036393">
    <property type="entry name" value="AceGlu_kinase-like_sf"/>
</dbReference>
<keyword evidence="10" id="KW-1185">Reference proteome</keyword>
<proteinExistence type="inferred from homology"/>
<dbReference type="GO" id="GO:0005829">
    <property type="term" value="C:cytosol"/>
    <property type="evidence" value="ECO:0007669"/>
    <property type="project" value="TreeGrafter"/>
</dbReference>
<dbReference type="SUPFAM" id="SSF53633">
    <property type="entry name" value="Carbamate kinase-like"/>
    <property type="match status" value="1"/>
</dbReference>
<dbReference type="PANTHER" id="PTHR21499">
    <property type="entry name" value="ASPARTATE KINASE"/>
    <property type="match status" value="1"/>
</dbReference>
<dbReference type="eggNOG" id="COG0527">
    <property type="taxonomic scope" value="Bacteria"/>
</dbReference>
<dbReference type="PANTHER" id="PTHR21499:SF3">
    <property type="entry name" value="ASPARTOKINASE"/>
    <property type="match status" value="1"/>
</dbReference>
<dbReference type="GO" id="GO:0004072">
    <property type="term" value="F:aspartate kinase activity"/>
    <property type="evidence" value="ECO:0007669"/>
    <property type="project" value="UniProtKB-EC"/>
</dbReference>
<comment type="caution">
    <text evidence="9">The sequence shown here is derived from an EMBL/GenBank/DDBJ whole genome shotgun (WGS) entry which is preliminary data.</text>
</comment>
<dbReference type="STRING" id="1437425.CSEC_2274"/>
<dbReference type="Proteomes" id="UP000031552">
    <property type="component" value="Unassembled WGS sequence"/>
</dbReference>
<evidence type="ECO:0000313" key="10">
    <source>
        <dbReference type="Proteomes" id="UP000031552"/>
    </source>
</evidence>
<reference evidence="9" key="2">
    <citation type="submission" date="2014-09" db="EMBL/GenBank/DDBJ databases">
        <title>Criblamydia sequanensis harbors a mega-plasmid encoding arsenite resistance.</title>
        <authorList>
            <person name="Bertelli C."/>
            <person name="Goesmann A."/>
            <person name="Greub G."/>
        </authorList>
    </citation>
    <scope>NUCLEOTIDE SEQUENCE [LARGE SCALE GENOMIC DNA]</scope>
    <source>
        <strain evidence="9">CRIB-18</strain>
    </source>
</reference>
<accession>A0A090D2Z0</accession>
<dbReference type="GO" id="GO:0009089">
    <property type="term" value="P:lysine biosynthetic process via diaminopimelate"/>
    <property type="evidence" value="ECO:0007669"/>
    <property type="project" value="TreeGrafter"/>
</dbReference>
<dbReference type="InterPro" id="IPR001048">
    <property type="entry name" value="Asp/Glu/Uridylate_kinase"/>
</dbReference>
<comment type="catalytic activity">
    <reaction evidence="7">
        <text>L-aspartate + ATP = 4-phospho-L-aspartate + ADP</text>
        <dbReference type="Rhea" id="RHEA:23776"/>
        <dbReference type="ChEBI" id="CHEBI:29991"/>
        <dbReference type="ChEBI" id="CHEBI:30616"/>
        <dbReference type="ChEBI" id="CHEBI:57535"/>
        <dbReference type="ChEBI" id="CHEBI:456216"/>
        <dbReference type="EC" id="2.7.2.4"/>
    </reaction>
</comment>
<reference evidence="9" key="1">
    <citation type="submission" date="2013-12" db="EMBL/GenBank/DDBJ databases">
        <authorList>
            <person name="Linke B."/>
        </authorList>
    </citation>
    <scope>NUCLEOTIDE SEQUENCE [LARGE SCALE GENOMIC DNA]</scope>
    <source>
        <strain evidence="9">CRIB-18</strain>
    </source>
</reference>
<keyword evidence="4" id="KW-0547">Nucleotide-binding</keyword>
<keyword evidence="5" id="KW-0418">Kinase</keyword>
<sequence>MKTLVIKFGGAAVASPACFDHVAEIVKSKIEKKKRVVVVVSAMKGATDRLINLAKEVHPNPPKREYDMLVTVGERISISLLAMAMDKIGLQAKSFTGSQSGIITTSSHSEARIIAVKPHRIEKSLNESQVAIVAGFQGVSEQNEITTLGRGGSDTTAVALAIALNRENFFSEVEFYKDVRGIYDRDPHLDKTASKYDFLSYEEALKITLAGAKILHPRAIALAKDRVRLRIRSFIDLNDDGTVIGSDAYLKEETLFYESLDPRPYQVSLKGLKVGQC</sequence>
<dbReference type="AlphaFoldDB" id="A0A090D2Z0"/>